<comment type="caution">
    <text evidence="6">The sequence shown here is derived from an EMBL/GenBank/DDBJ whole genome shotgun (WGS) entry which is preliminary data.</text>
</comment>
<feature type="transmembrane region" description="Helical" evidence="5">
    <location>
        <begin position="31"/>
        <end position="49"/>
    </location>
</feature>
<dbReference type="PANTHER" id="PTHR31218">
    <property type="entry name" value="WAT1-RELATED PROTEIN"/>
    <property type="match status" value="1"/>
</dbReference>
<dbReference type="SUPFAM" id="SSF103481">
    <property type="entry name" value="Multidrug resistance efflux transporter EmrE"/>
    <property type="match status" value="1"/>
</dbReference>
<keyword evidence="3 5" id="KW-1133">Transmembrane helix</keyword>
<keyword evidence="4 5" id="KW-0472">Membrane</keyword>
<sequence length="68" mass="7678">MYLLMQGVVTTPLTLIVMSWCIQKKGPLFTSIFNPLTLVVVDILGSIFLNEKLHLGRFVFTMFDGLCI</sequence>
<evidence type="ECO:0000313" key="7">
    <source>
        <dbReference type="Proteomes" id="UP001180020"/>
    </source>
</evidence>
<keyword evidence="2 5" id="KW-0812">Transmembrane</keyword>
<protein>
    <submittedName>
        <fullName evidence="6">WAT1-related protein</fullName>
    </submittedName>
</protein>
<evidence type="ECO:0000256" key="4">
    <source>
        <dbReference type="ARBA" id="ARBA00023136"/>
    </source>
</evidence>
<dbReference type="InterPro" id="IPR037185">
    <property type="entry name" value="EmrE-like"/>
</dbReference>
<keyword evidence="7" id="KW-1185">Reference proteome</keyword>
<organism evidence="6 7">
    <name type="scientific">Acorus calamus</name>
    <name type="common">Sweet flag</name>
    <dbReference type="NCBI Taxonomy" id="4465"/>
    <lineage>
        <taxon>Eukaryota</taxon>
        <taxon>Viridiplantae</taxon>
        <taxon>Streptophyta</taxon>
        <taxon>Embryophyta</taxon>
        <taxon>Tracheophyta</taxon>
        <taxon>Spermatophyta</taxon>
        <taxon>Magnoliopsida</taxon>
        <taxon>Liliopsida</taxon>
        <taxon>Acoraceae</taxon>
        <taxon>Acorus</taxon>
    </lineage>
</organism>
<evidence type="ECO:0000256" key="3">
    <source>
        <dbReference type="ARBA" id="ARBA00022989"/>
    </source>
</evidence>
<evidence type="ECO:0000256" key="1">
    <source>
        <dbReference type="ARBA" id="ARBA00004141"/>
    </source>
</evidence>
<accession>A0AAV9EB86</accession>
<reference evidence="6" key="1">
    <citation type="journal article" date="2023" name="Nat. Commun.">
        <title>Diploid and tetraploid genomes of Acorus and the evolution of monocots.</title>
        <authorList>
            <person name="Ma L."/>
            <person name="Liu K.W."/>
            <person name="Li Z."/>
            <person name="Hsiao Y.Y."/>
            <person name="Qi Y."/>
            <person name="Fu T."/>
            <person name="Tang G.D."/>
            <person name="Zhang D."/>
            <person name="Sun W.H."/>
            <person name="Liu D.K."/>
            <person name="Li Y."/>
            <person name="Chen G.Z."/>
            <person name="Liu X.D."/>
            <person name="Liao X.Y."/>
            <person name="Jiang Y.T."/>
            <person name="Yu X."/>
            <person name="Hao Y."/>
            <person name="Huang J."/>
            <person name="Zhao X.W."/>
            <person name="Ke S."/>
            <person name="Chen Y.Y."/>
            <person name="Wu W.L."/>
            <person name="Hsu J.L."/>
            <person name="Lin Y.F."/>
            <person name="Huang M.D."/>
            <person name="Li C.Y."/>
            <person name="Huang L."/>
            <person name="Wang Z.W."/>
            <person name="Zhao X."/>
            <person name="Zhong W.Y."/>
            <person name="Peng D.H."/>
            <person name="Ahmad S."/>
            <person name="Lan S."/>
            <person name="Zhang J.S."/>
            <person name="Tsai W.C."/>
            <person name="Van de Peer Y."/>
            <person name="Liu Z.J."/>
        </authorList>
    </citation>
    <scope>NUCLEOTIDE SEQUENCE</scope>
    <source>
        <strain evidence="6">CP</strain>
    </source>
</reference>
<dbReference type="GO" id="GO:0016020">
    <property type="term" value="C:membrane"/>
    <property type="evidence" value="ECO:0007669"/>
    <property type="project" value="InterPro"/>
</dbReference>
<gene>
    <name evidence="6" type="ORF">QJS10_CPA08g01312</name>
</gene>
<comment type="subcellular location">
    <subcellularLocation>
        <location evidence="1">Membrane</location>
        <topology evidence="1">Multi-pass membrane protein</topology>
    </subcellularLocation>
</comment>
<name>A0AAV9EB86_ACOCL</name>
<proteinExistence type="predicted"/>
<evidence type="ECO:0000256" key="5">
    <source>
        <dbReference type="SAM" id="Phobius"/>
    </source>
</evidence>
<dbReference type="EMBL" id="JAUJYO010000008">
    <property type="protein sequence ID" value="KAK1310821.1"/>
    <property type="molecule type" value="Genomic_DNA"/>
</dbReference>
<dbReference type="GO" id="GO:0022857">
    <property type="term" value="F:transmembrane transporter activity"/>
    <property type="evidence" value="ECO:0007669"/>
    <property type="project" value="InterPro"/>
</dbReference>
<evidence type="ECO:0000313" key="6">
    <source>
        <dbReference type="EMBL" id="KAK1310821.1"/>
    </source>
</evidence>
<reference evidence="6" key="2">
    <citation type="submission" date="2023-06" db="EMBL/GenBank/DDBJ databases">
        <authorList>
            <person name="Ma L."/>
            <person name="Liu K.-W."/>
            <person name="Li Z."/>
            <person name="Hsiao Y.-Y."/>
            <person name="Qi Y."/>
            <person name="Fu T."/>
            <person name="Tang G."/>
            <person name="Zhang D."/>
            <person name="Sun W.-H."/>
            <person name="Liu D.-K."/>
            <person name="Li Y."/>
            <person name="Chen G.-Z."/>
            <person name="Liu X.-D."/>
            <person name="Liao X.-Y."/>
            <person name="Jiang Y.-T."/>
            <person name="Yu X."/>
            <person name="Hao Y."/>
            <person name="Huang J."/>
            <person name="Zhao X.-W."/>
            <person name="Ke S."/>
            <person name="Chen Y.-Y."/>
            <person name="Wu W.-L."/>
            <person name="Hsu J.-L."/>
            <person name="Lin Y.-F."/>
            <person name="Huang M.-D."/>
            <person name="Li C.-Y."/>
            <person name="Huang L."/>
            <person name="Wang Z.-W."/>
            <person name="Zhao X."/>
            <person name="Zhong W.-Y."/>
            <person name="Peng D.-H."/>
            <person name="Ahmad S."/>
            <person name="Lan S."/>
            <person name="Zhang J.-S."/>
            <person name="Tsai W.-C."/>
            <person name="Van De Peer Y."/>
            <person name="Liu Z.-J."/>
        </authorList>
    </citation>
    <scope>NUCLEOTIDE SEQUENCE</scope>
    <source>
        <strain evidence="6">CP</strain>
        <tissue evidence="6">Leaves</tissue>
    </source>
</reference>
<dbReference type="InterPro" id="IPR030184">
    <property type="entry name" value="WAT1-related"/>
</dbReference>
<evidence type="ECO:0000256" key="2">
    <source>
        <dbReference type="ARBA" id="ARBA00022692"/>
    </source>
</evidence>
<dbReference type="AlphaFoldDB" id="A0AAV9EB86"/>
<dbReference type="Proteomes" id="UP001180020">
    <property type="component" value="Unassembled WGS sequence"/>
</dbReference>